<proteinExistence type="predicted"/>
<name>A0A645DXP4_9ZZZZ</name>
<dbReference type="EMBL" id="VSSQ01040778">
    <property type="protein sequence ID" value="MPM94085.1"/>
    <property type="molecule type" value="Genomic_DNA"/>
</dbReference>
<gene>
    <name evidence="1" type="ORF">SDC9_141228</name>
</gene>
<accession>A0A645DXP4</accession>
<organism evidence="1">
    <name type="scientific">bioreactor metagenome</name>
    <dbReference type="NCBI Taxonomy" id="1076179"/>
    <lineage>
        <taxon>unclassified sequences</taxon>
        <taxon>metagenomes</taxon>
        <taxon>ecological metagenomes</taxon>
    </lineage>
</organism>
<evidence type="ECO:0000313" key="1">
    <source>
        <dbReference type="EMBL" id="MPM94085.1"/>
    </source>
</evidence>
<protein>
    <submittedName>
        <fullName evidence="1">Uncharacterized protein</fullName>
    </submittedName>
</protein>
<sequence>MNPLYRVSLDHLIKLNSDDLENIAQEKLDKGYLYLDKLYSLECSLVNA</sequence>
<dbReference type="AlphaFoldDB" id="A0A645DXP4"/>
<comment type="caution">
    <text evidence="1">The sequence shown here is derived from an EMBL/GenBank/DDBJ whole genome shotgun (WGS) entry which is preliminary data.</text>
</comment>
<reference evidence="1" key="1">
    <citation type="submission" date="2019-08" db="EMBL/GenBank/DDBJ databases">
        <authorList>
            <person name="Kucharzyk K."/>
            <person name="Murdoch R.W."/>
            <person name="Higgins S."/>
            <person name="Loffler F."/>
        </authorList>
    </citation>
    <scope>NUCLEOTIDE SEQUENCE</scope>
</reference>